<proteinExistence type="predicted"/>
<accession>A0A830HA63</accession>
<protein>
    <recommendedName>
        <fullName evidence="4">C2H2-type domain-containing protein</fullName>
    </recommendedName>
</protein>
<evidence type="ECO:0000313" key="6">
    <source>
        <dbReference type="Proteomes" id="UP000660262"/>
    </source>
</evidence>
<dbReference type="PANTHER" id="PTHR21385">
    <property type="entry name" value="ZINC FINGER PROTEIN-RELATED"/>
    <property type="match status" value="1"/>
</dbReference>
<feature type="region of interest" description="Disordered" evidence="2">
    <location>
        <begin position="149"/>
        <end position="174"/>
    </location>
</feature>
<feature type="domain" description="C2H2-type" evidence="4">
    <location>
        <begin position="88"/>
        <end position="111"/>
    </location>
</feature>
<dbReference type="PANTHER" id="PTHR21385:SF0">
    <property type="entry name" value="RE51073P"/>
    <property type="match status" value="1"/>
</dbReference>
<keyword evidence="3" id="KW-0472">Membrane</keyword>
<dbReference type="GO" id="GO:0008270">
    <property type="term" value="F:zinc ion binding"/>
    <property type="evidence" value="ECO:0007669"/>
    <property type="project" value="UniProtKB-KW"/>
</dbReference>
<reference evidence="5" key="1">
    <citation type="submission" date="2020-10" db="EMBL/GenBank/DDBJ databases">
        <title>Unveiling of a novel bifunctional photoreceptor, Dualchrome1, isolated from a cosmopolitan green alga.</title>
        <authorList>
            <person name="Suzuki S."/>
            <person name="Kawachi M."/>
        </authorList>
    </citation>
    <scope>NUCLEOTIDE SEQUENCE</scope>
    <source>
        <strain evidence="5">NIES 2893</strain>
    </source>
</reference>
<evidence type="ECO:0000256" key="3">
    <source>
        <dbReference type="SAM" id="Phobius"/>
    </source>
</evidence>
<keyword evidence="6" id="KW-1185">Reference proteome</keyword>
<dbReference type="InterPro" id="IPR013087">
    <property type="entry name" value="Znf_C2H2_type"/>
</dbReference>
<evidence type="ECO:0000259" key="4">
    <source>
        <dbReference type="PROSITE" id="PS50157"/>
    </source>
</evidence>
<gene>
    <name evidence="5" type="ORF">PPROV_000073300</name>
</gene>
<dbReference type="SMART" id="SM00355">
    <property type="entry name" value="ZnF_C2H2"/>
    <property type="match status" value="1"/>
</dbReference>
<dbReference type="OrthoDB" id="4507at2759"/>
<keyword evidence="1" id="KW-0479">Metal-binding</keyword>
<dbReference type="AlphaFoldDB" id="A0A830HA63"/>
<sequence length="332" mass="37051">MVGASTSTSTRNDLRLANAQTVAASCSRAKSRIAHSVLYTHFWPYANAVFQTQNASTAAVPASCPLHAYANVFRRHENAKHKLNIHNWKCDICGKAFSSEAYLDAHLERRHMHQLLHEHSEDDDVPTPTCLADHCDVLHCQVHEHTLASQGKLQGPTSYAPPTRPRSAHGPPTAHVGTISCREVGRRYQQCEAIANACFGSHHNHHHHHADDDDDDGKADAVHNFFMAQFCAPHACTDASRKPPPKPFSLPVPRPLTAAARVRRFLFGSLSVIVVVGLAYYYYVMLGHVAATSVGRGDLKRVRDARRPKSRLNELMWLAKTKLFFPKRHKVY</sequence>
<dbReference type="Proteomes" id="UP000660262">
    <property type="component" value="Unassembled WGS sequence"/>
</dbReference>
<dbReference type="PROSITE" id="PS50157">
    <property type="entry name" value="ZINC_FINGER_C2H2_2"/>
    <property type="match status" value="1"/>
</dbReference>
<feature type="transmembrane region" description="Helical" evidence="3">
    <location>
        <begin position="265"/>
        <end position="283"/>
    </location>
</feature>
<keyword evidence="1" id="KW-0863">Zinc-finger</keyword>
<name>A0A830HA63_9CHLO</name>
<dbReference type="Gene3D" id="3.30.160.60">
    <property type="entry name" value="Classic Zinc Finger"/>
    <property type="match status" value="1"/>
</dbReference>
<dbReference type="PROSITE" id="PS00028">
    <property type="entry name" value="ZINC_FINGER_C2H2_1"/>
    <property type="match status" value="1"/>
</dbReference>
<dbReference type="Pfam" id="PF12874">
    <property type="entry name" value="zf-met"/>
    <property type="match status" value="1"/>
</dbReference>
<dbReference type="EMBL" id="BNJQ01000002">
    <property type="protein sequence ID" value="GHP01977.1"/>
    <property type="molecule type" value="Genomic_DNA"/>
</dbReference>
<evidence type="ECO:0000313" key="5">
    <source>
        <dbReference type="EMBL" id="GHP01977.1"/>
    </source>
</evidence>
<comment type="caution">
    <text evidence="5">The sequence shown here is derived from an EMBL/GenBank/DDBJ whole genome shotgun (WGS) entry which is preliminary data.</text>
</comment>
<keyword evidence="1" id="KW-0862">Zinc</keyword>
<keyword evidence="3" id="KW-1133">Transmembrane helix</keyword>
<evidence type="ECO:0000256" key="2">
    <source>
        <dbReference type="SAM" id="MobiDB-lite"/>
    </source>
</evidence>
<organism evidence="5 6">
    <name type="scientific">Pycnococcus provasolii</name>
    <dbReference type="NCBI Taxonomy" id="41880"/>
    <lineage>
        <taxon>Eukaryota</taxon>
        <taxon>Viridiplantae</taxon>
        <taxon>Chlorophyta</taxon>
        <taxon>Pseudoscourfieldiophyceae</taxon>
        <taxon>Pseudoscourfieldiales</taxon>
        <taxon>Pycnococcaceae</taxon>
        <taxon>Pycnococcus</taxon>
    </lineage>
</organism>
<keyword evidence="3" id="KW-0812">Transmembrane</keyword>
<evidence type="ECO:0000256" key="1">
    <source>
        <dbReference type="PROSITE-ProRule" id="PRU00042"/>
    </source>
</evidence>